<dbReference type="SUPFAM" id="SSF53613">
    <property type="entry name" value="Ribokinase-like"/>
    <property type="match status" value="1"/>
</dbReference>
<dbReference type="RefSeq" id="WP_231062280.1">
    <property type="nucleotide sequence ID" value="NZ_JAJNOR010000004.1"/>
</dbReference>
<dbReference type="EC" id="2.7.1.35" evidence="1"/>
<evidence type="ECO:0000313" key="7">
    <source>
        <dbReference type="EMBL" id="MCD2492374.1"/>
    </source>
</evidence>
<dbReference type="CDD" id="cd01173">
    <property type="entry name" value="pyridoxal_pyridoxamine_kinase"/>
    <property type="match status" value="1"/>
</dbReference>
<proteinExistence type="predicted"/>
<evidence type="ECO:0000256" key="2">
    <source>
        <dbReference type="ARBA" id="ARBA00022679"/>
    </source>
</evidence>
<comment type="caution">
    <text evidence="7">The sequence shown here is derived from an EMBL/GenBank/DDBJ whole genome shotgun (WGS) entry which is preliminary data.</text>
</comment>
<evidence type="ECO:0000259" key="6">
    <source>
        <dbReference type="Pfam" id="PF08543"/>
    </source>
</evidence>
<feature type="domain" description="Pyridoxamine kinase/Phosphomethylpyrimidine kinase" evidence="6">
    <location>
        <begin position="79"/>
        <end position="258"/>
    </location>
</feature>
<accession>A0AAP2RHK5</accession>
<reference evidence="7 8" key="1">
    <citation type="submission" date="2021-11" db="EMBL/GenBank/DDBJ databases">
        <title>Lacrimispora sp. nov. NSJ-141 isolated from human feces.</title>
        <authorList>
            <person name="Abdugheni R."/>
        </authorList>
    </citation>
    <scope>NUCLEOTIDE SEQUENCE [LARGE SCALE GENOMIC DNA]</scope>
    <source>
        <strain evidence="7 8">NSJ-141</strain>
    </source>
</reference>
<evidence type="ECO:0000256" key="5">
    <source>
        <dbReference type="ARBA" id="ARBA00022840"/>
    </source>
</evidence>
<keyword evidence="2 7" id="KW-0808">Transferase</keyword>
<dbReference type="Proteomes" id="UP001299265">
    <property type="component" value="Unassembled WGS sequence"/>
</dbReference>
<dbReference type="GO" id="GO:0008478">
    <property type="term" value="F:pyridoxal kinase activity"/>
    <property type="evidence" value="ECO:0007669"/>
    <property type="project" value="UniProtKB-EC"/>
</dbReference>
<evidence type="ECO:0000256" key="3">
    <source>
        <dbReference type="ARBA" id="ARBA00022741"/>
    </source>
</evidence>
<dbReference type="NCBIfam" id="NF005491">
    <property type="entry name" value="PRK07105.1"/>
    <property type="match status" value="1"/>
</dbReference>
<organism evidence="7 8">
    <name type="scientific">Lientehia hominis</name>
    <dbReference type="NCBI Taxonomy" id="2897778"/>
    <lineage>
        <taxon>Bacteria</taxon>
        <taxon>Bacillati</taxon>
        <taxon>Bacillota</taxon>
        <taxon>Clostridia</taxon>
        <taxon>Lachnospirales</taxon>
        <taxon>Lachnospiraceae</taxon>
        <taxon>Lientehia</taxon>
    </lineage>
</organism>
<evidence type="ECO:0000256" key="4">
    <source>
        <dbReference type="ARBA" id="ARBA00022777"/>
    </source>
</evidence>
<dbReference type="GO" id="GO:0005524">
    <property type="term" value="F:ATP binding"/>
    <property type="evidence" value="ECO:0007669"/>
    <property type="project" value="UniProtKB-KW"/>
</dbReference>
<keyword evidence="5" id="KW-0067">ATP-binding</keyword>
<protein>
    <recommendedName>
        <fullName evidence="1">pyridoxal kinase</fullName>
        <ecNumber evidence="1">2.7.1.35</ecNumber>
    </recommendedName>
</protein>
<keyword evidence="8" id="KW-1185">Reference proteome</keyword>
<dbReference type="InterPro" id="IPR013749">
    <property type="entry name" value="PM/HMP-P_kinase-1"/>
</dbReference>
<dbReference type="Pfam" id="PF08543">
    <property type="entry name" value="Phos_pyr_kin"/>
    <property type="match status" value="1"/>
</dbReference>
<name>A0AAP2RHK5_9FIRM</name>
<evidence type="ECO:0000313" key="8">
    <source>
        <dbReference type="Proteomes" id="UP001299265"/>
    </source>
</evidence>
<dbReference type="Gene3D" id="3.40.1190.20">
    <property type="match status" value="1"/>
</dbReference>
<dbReference type="EMBL" id="JAJNOR010000004">
    <property type="protein sequence ID" value="MCD2492374.1"/>
    <property type="molecule type" value="Genomic_DNA"/>
</dbReference>
<keyword evidence="3" id="KW-0547">Nucleotide-binding</keyword>
<dbReference type="PANTHER" id="PTHR10534:SF2">
    <property type="entry name" value="PYRIDOXAL KINASE"/>
    <property type="match status" value="1"/>
</dbReference>
<dbReference type="PANTHER" id="PTHR10534">
    <property type="entry name" value="PYRIDOXAL KINASE"/>
    <property type="match status" value="1"/>
</dbReference>
<gene>
    <name evidence="7" type="ORF">LQE92_06975</name>
</gene>
<dbReference type="GO" id="GO:0005829">
    <property type="term" value="C:cytosol"/>
    <property type="evidence" value="ECO:0007669"/>
    <property type="project" value="TreeGrafter"/>
</dbReference>
<evidence type="ECO:0000256" key="1">
    <source>
        <dbReference type="ARBA" id="ARBA00012104"/>
    </source>
</evidence>
<keyword evidence="4 7" id="KW-0418">Kinase</keyword>
<dbReference type="InterPro" id="IPR004625">
    <property type="entry name" value="PyrdxlKinase"/>
</dbReference>
<sequence>MESSHNNQKKIAVINDMSGFGRCSIAVAMPIISVMKIQCCPVPTSIFSNHTGFPEYFFEDYTEKMPEYIANWRKLGLEFEGISSGFLGSRAQIDIVRKFIRDFRTERTTVIIDPVMGDYGKPYPTYTDEMCQEMKRLVEYADILTPNLTEACILTDTPYSEGRWSIKDIVSIAEKIKEKGPGKIVITGIRQGDFVANLVYEDGCEPRILRSHRVGTERSGTGDVFAAVIAADAVNGVPFPVSVKKASDFVKKCILRSEEMKIPRTDGVCFEELLNKLK</sequence>
<dbReference type="GO" id="GO:0009443">
    <property type="term" value="P:pyridoxal 5'-phosphate salvage"/>
    <property type="evidence" value="ECO:0007669"/>
    <property type="project" value="InterPro"/>
</dbReference>
<dbReference type="InterPro" id="IPR029056">
    <property type="entry name" value="Ribokinase-like"/>
</dbReference>
<dbReference type="AlphaFoldDB" id="A0AAP2RHK5"/>